<dbReference type="Gene3D" id="2.115.10.20">
    <property type="entry name" value="Glycosyl hydrolase domain, family 43"/>
    <property type="match status" value="1"/>
</dbReference>
<dbReference type="EMBL" id="JAOYOD010000001">
    <property type="protein sequence ID" value="MCV9387356.1"/>
    <property type="molecule type" value="Genomic_DNA"/>
</dbReference>
<dbReference type="PROSITE" id="PS51257">
    <property type="entry name" value="PROKAR_LIPOPROTEIN"/>
    <property type="match status" value="1"/>
</dbReference>
<accession>A0ABT3CUJ4</accession>
<evidence type="ECO:0000313" key="1">
    <source>
        <dbReference type="EMBL" id="MCV9387356.1"/>
    </source>
</evidence>
<dbReference type="RefSeq" id="WP_264138180.1">
    <property type="nucleotide sequence ID" value="NZ_JAOYOD010000001.1"/>
</dbReference>
<keyword evidence="2" id="KW-1185">Reference proteome</keyword>
<protein>
    <submittedName>
        <fullName evidence="1">Uncharacterized protein</fullName>
    </submittedName>
</protein>
<dbReference type="SUPFAM" id="SSF75005">
    <property type="entry name" value="Arabinanase/levansucrase/invertase"/>
    <property type="match status" value="1"/>
</dbReference>
<comment type="caution">
    <text evidence="1">The sequence shown here is derived from an EMBL/GenBank/DDBJ whole genome shotgun (WGS) entry which is preliminary data.</text>
</comment>
<organism evidence="1 2">
    <name type="scientific">Reichenbachiella ulvae</name>
    <dbReference type="NCBI Taxonomy" id="2980104"/>
    <lineage>
        <taxon>Bacteria</taxon>
        <taxon>Pseudomonadati</taxon>
        <taxon>Bacteroidota</taxon>
        <taxon>Cytophagia</taxon>
        <taxon>Cytophagales</taxon>
        <taxon>Reichenbachiellaceae</taxon>
        <taxon>Reichenbachiella</taxon>
    </lineage>
</organism>
<evidence type="ECO:0000313" key="2">
    <source>
        <dbReference type="Proteomes" id="UP001300692"/>
    </source>
</evidence>
<gene>
    <name evidence="1" type="ORF">N7U62_11820</name>
</gene>
<proteinExistence type="predicted"/>
<dbReference type="InterPro" id="IPR023296">
    <property type="entry name" value="Glyco_hydro_beta-prop_sf"/>
</dbReference>
<name>A0ABT3CUJ4_9BACT</name>
<sequence length="109" mass="12007">MKHSTSIPIVVFLLLLVGMASCSQEKKTHETDEMAAYLLVYFTDPTHSLFMALSTDGYTFTDINNGQPIAAGDTLASQKGVRDPHISRGPDGAFYMVMTLPLVDTQIFY</sequence>
<dbReference type="Proteomes" id="UP001300692">
    <property type="component" value="Unassembled WGS sequence"/>
</dbReference>
<reference evidence="1 2" key="1">
    <citation type="submission" date="2022-10" db="EMBL/GenBank/DDBJ databases">
        <title>Comparative genomics and taxonomic characterization of three novel marine species of genus Reichenbachiella exhibiting antioxidant and polysaccharide degradation activities.</title>
        <authorList>
            <person name="Muhammad N."/>
            <person name="Lee Y.-J."/>
            <person name="Ko J."/>
            <person name="Kim S.-G."/>
        </authorList>
    </citation>
    <scope>NUCLEOTIDE SEQUENCE [LARGE SCALE GENOMIC DNA]</scope>
    <source>
        <strain evidence="1 2">ABR2-5</strain>
    </source>
</reference>